<organism evidence="1 2">
    <name type="scientific">Aeromonas veronii</name>
    <dbReference type="NCBI Taxonomy" id="654"/>
    <lineage>
        <taxon>Bacteria</taxon>
        <taxon>Pseudomonadati</taxon>
        <taxon>Pseudomonadota</taxon>
        <taxon>Gammaproteobacteria</taxon>
        <taxon>Aeromonadales</taxon>
        <taxon>Aeromonadaceae</taxon>
        <taxon>Aeromonas</taxon>
    </lineage>
</organism>
<dbReference type="EMBL" id="PDXJ01000025">
    <property type="protein sequence ID" value="TND51968.1"/>
    <property type="molecule type" value="Genomic_DNA"/>
</dbReference>
<reference evidence="1" key="2">
    <citation type="journal article" date="2019" name="PLoS ONE">
        <title>Identification and characterization of putative Aeromonas spp. T3SS effectors.</title>
        <authorList>
            <person name="Rangel L.T."/>
            <person name="Marden J."/>
            <person name="Colston S."/>
            <person name="Setubal J.C."/>
            <person name="Graf J."/>
            <person name="Gogarten J.P."/>
        </authorList>
    </citation>
    <scope>NUCLEOTIDE SEQUENCE</scope>
    <source>
        <strain evidence="1">BAQ071013-135</strain>
    </source>
</reference>
<evidence type="ECO:0000313" key="2">
    <source>
        <dbReference type="Proteomes" id="UP000796104"/>
    </source>
</evidence>
<comment type="caution">
    <text evidence="1">The sequence shown here is derived from an EMBL/GenBank/DDBJ whole genome shotgun (WGS) entry which is preliminary data.</text>
</comment>
<proteinExistence type="predicted"/>
<gene>
    <name evidence="1" type="ORF">CF123_17780</name>
</gene>
<dbReference type="RefSeq" id="WP_139495168.1">
    <property type="nucleotide sequence ID" value="NZ_CAWORL010000018.1"/>
</dbReference>
<protein>
    <submittedName>
        <fullName evidence="1">Uncharacterized protein</fullName>
    </submittedName>
</protein>
<dbReference type="AlphaFoldDB" id="A0AAX2UQ06"/>
<name>A0AAX2UQ06_AERVE</name>
<dbReference type="Proteomes" id="UP000796104">
    <property type="component" value="Unassembled WGS sequence"/>
</dbReference>
<reference evidence="1" key="1">
    <citation type="submission" date="2017-10" db="EMBL/GenBank/DDBJ databases">
        <authorList>
            <person name="Colston S.M."/>
            <person name="Graf J."/>
        </authorList>
    </citation>
    <scope>NUCLEOTIDE SEQUENCE</scope>
    <source>
        <strain evidence="1">BAQ071013-135</strain>
    </source>
</reference>
<sequence>MIRAKLSGSAIKVCVLVATDKAELVQAISQAVASNPGMKRFASESGDAHIYRGTVQYQGSGGRTPCMVILATSQGDPAFKSAKFAAGGEPMQVIALHDGQLAKGGCFDALVRQLWAEPMQLEGGL</sequence>
<accession>A0AAX2UQ06</accession>
<evidence type="ECO:0000313" key="1">
    <source>
        <dbReference type="EMBL" id="TND51968.1"/>
    </source>
</evidence>